<evidence type="ECO:0000313" key="10">
    <source>
        <dbReference type="EMBL" id="CAI8006725.1"/>
    </source>
</evidence>
<dbReference type="FunFam" id="3.40.605.10:FF:000007">
    <property type="entry name" value="NAD/NADP-dependent betaine aldehyde dehydrogenase"/>
    <property type="match status" value="1"/>
</dbReference>
<evidence type="ECO:0000256" key="4">
    <source>
        <dbReference type="ARBA" id="ARBA00040853"/>
    </source>
</evidence>
<dbReference type="InterPro" id="IPR051020">
    <property type="entry name" value="ALDH-related_metabolic_enz"/>
</dbReference>
<name>A0AA35R8G4_GEOBA</name>
<keyword evidence="11" id="KW-1185">Reference proteome</keyword>
<proteinExistence type="inferred from homology"/>
<dbReference type="GO" id="GO:0008886">
    <property type="term" value="F:glyceraldehyde-3-phosphate dehydrogenase (NADP+) (non-phosphorylating) activity"/>
    <property type="evidence" value="ECO:0007669"/>
    <property type="project" value="UniProtKB-EC"/>
</dbReference>
<protein>
    <recommendedName>
        <fullName evidence="4">NADP-dependent glyceraldehyde-3-phosphate dehydrogenase</fullName>
        <ecNumber evidence="3">1.2.1.9</ecNumber>
    </recommendedName>
    <alternativeName>
        <fullName evidence="5">Glyceraldehyde-3-phosphate dehydrogenase [NADP(+)]</fullName>
    </alternativeName>
    <alternativeName>
        <fullName evidence="6">Non-phosphorylating glyceraldehyde 3-phosphate dehydrogenase</fullName>
    </alternativeName>
    <alternativeName>
        <fullName evidence="7">Triosephosphate dehydrogenase</fullName>
    </alternativeName>
</protein>
<evidence type="ECO:0000259" key="9">
    <source>
        <dbReference type="Pfam" id="PF00171"/>
    </source>
</evidence>
<evidence type="ECO:0000256" key="2">
    <source>
        <dbReference type="ARBA" id="ARBA00023002"/>
    </source>
</evidence>
<dbReference type="InterPro" id="IPR015590">
    <property type="entry name" value="Aldehyde_DH_dom"/>
</dbReference>
<evidence type="ECO:0000256" key="1">
    <source>
        <dbReference type="ARBA" id="ARBA00009986"/>
    </source>
</evidence>
<evidence type="ECO:0000256" key="5">
    <source>
        <dbReference type="ARBA" id="ARBA00042470"/>
    </source>
</evidence>
<comment type="caution">
    <text evidence="10">The sequence shown here is derived from an EMBL/GenBank/DDBJ whole genome shotgun (WGS) entry which is preliminary data.</text>
</comment>
<dbReference type="PANTHER" id="PTHR42991">
    <property type="entry name" value="ALDEHYDE DEHYDROGENASE"/>
    <property type="match status" value="1"/>
</dbReference>
<evidence type="ECO:0000313" key="11">
    <source>
        <dbReference type="Proteomes" id="UP001174909"/>
    </source>
</evidence>
<feature type="domain" description="Aldehyde dehydrogenase" evidence="9">
    <location>
        <begin position="9"/>
        <end position="466"/>
    </location>
</feature>
<evidence type="ECO:0000256" key="3">
    <source>
        <dbReference type="ARBA" id="ARBA00038980"/>
    </source>
</evidence>
<evidence type="ECO:0000256" key="6">
    <source>
        <dbReference type="ARBA" id="ARBA00042646"/>
    </source>
</evidence>
<dbReference type="SUPFAM" id="SSF53720">
    <property type="entry name" value="ALDH-like"/>
    <property type="match status" value="1"/>
</dbReference>
<dbReference type="InterPro" id="IPR016161">
    <property type="entry name" value="Ald_DH/histidinol_DH"/>
</dbReference>
<dbReference type="Gene3D" id="3.40.605.10">
    <property type="entry name" value="Aldehyde Dehydrogenase, Chain A, domain 1"/>
    <property type="match status" value="1"/>
</dbReference>
<dbReference type="PANTHER" id="PTHR42991:SF1">
    <property type="entry name" value="ALDEHYDE DEHYDROGENASE"/>
    <property type="match status" value="1"/>
</dbReference>
<organism evidence="10 11">
    <name type="scientific">Geodia barretti</name>
    <name type="common">Barrett's horny sponge</name>
    <dbReference type="NCBI Taxonomy" id="519541"/>
    <lineage>
        <taxon>Eukaryota</taxon>
        <taxon>Metazoa</taxon>
        <taxon>Porifera</taxon>
        <taxon>Demospongiae</taxon>
        <taxon>Heteroscleromorpha</taxon>
        <taxon>Tetractinellida</taxon>
        <taxon>Astrophorina</taxon>
        <taxon>Geodiidae</taxon>
        <taxon>Geodia</taxon>
    </lineage>
</organism>
<comment type="catalytic activity">
    <reaction evidence="8">
        <text>D-glyceraldehyde 3-phosphate + NADP(+) + H2O = (2R)-3-phosphoglycerate + NADPH + 2 H(+)</text>
        <dbReference type="Rhea" id="RHEA:14669"/>
        <dbReference type="ChEBI" id="CHEBI:15377"/>
        <dbReference type="ChEBI" id="CHEBI:15378"/>
        <dbReference type="ChEBI" id="CHEBI:57783"/>
        <dbReference type="ChEBI" id="CHEBI:58272"/>
        <dbReference type="ChEBI" id="CHEBI:58349"/>
        <dbReference type="ChEBI" id="CHEBI:59776"/>
        <dbReference type="EC" id="1.2.1.9"/>
    </reaction>
</comment>
<reference evidence="10" key="1">
    <citation type="submission" date="2023-03" db="EMBL/GenBank/DDBJ databases">
        <authorList>
            <person name="Steffen K."/>
            <person name="Cardenas P."/>
        </authorList>
    </citation>
    <scope>NUCLEOTIDE SEQUENCE</scope>
</reference>
<dbReference type="EMBL" id="CASHTH010000712">
    <property type="protein sequence ID" value="CAI8006725.1"/>
    <property type="molecule type" value="Genomic_DNA"/>
</dbReference>
<dbReference type="Pfam" id="PF00171">
    <property type="entry name" value="Aldedh"/>
    <property type="match status" value="1"/>
</dbReference>
<evidence type="ECO:0000256" key="8">
    <source>
        <dbReference type="ARBA" id="ARBA00049186"/>
    </source>
</evidence>
<gene>
    <name evidence="10" type="ORF">GBAR_LOCUS4866</name>
</gene>
<accession>A0AA35R8G4</accession>
<dbReference type="AlphaFoldDB" id="A0AA35R8G4"/>
<dbReference type="InterPro" id="IPR016162">
    <property type="entry name" value="Ald_DH_N"/>
</dbReference>
<dbReference type="GO" id="GO:0008911">
    <property type="term" value="F:lactaldehyde dehydrogenase (NAD+) activity"/>
    <property type="evidence" value="ECO:0007669"/>
    <property type="project" value="TreeGrafter"/>
</dbReference>
<dbReference type="CDD" id="cd07149">
    <property type="entry name" value="ALDH_y4uC"/>
    <property type="match status" value="1"/>
</dbReference>
<dbReference type="Gene3D" id="3.40.309.10">
    <property type="entry name" value="Aldehyde Dehydrogenase, Chain A, domain 2"/>
    <property type="match status" value="1"/>
</dbReference>
<comment type="similarity">
    <text evidence="1">Belongs to the aldehyde dehydrogenase family.</text>
</comment>
<keyword evidence="2" id="KW-0560">Oxidoreductase</keyword>
<sequence length="472" mass="50191">MKMYICGEWVDRDDKMSVVNPFDQSVIDTVPRGSAADVGAAITSAARGAQVMAKLPAHRRYTILKRAADLMAERADDLAETITREEGKVIAEGRTEVQRAIQTITLSAEESKRLHGETVPLDAAPGVVSQFGFTIRVPVGVVAAIAPFNFPLNLVCHKVGPALAGGNAVILKPAGDTPLSALKLTEILLEAGLPEEAIQTVTGSGAEIGDAITGDPRVRKITFTGSMEVGDRICRNAGIKKVTMELGSNSPLIIMSDADIEKVAAATVASGFSNAGQVCISTQRVFAARAIYADLLDALVKPTQEFNAGNPFDEDVKMGPMIRQNDAERVESWIAEAVGQGARVIAGGEREGTLHTATVIADARAEMLISREELFGPAIAVSAFEDIDDAIAKANDSRFGLSAGIFTQNVDWAMRFAQEVHSGNLHINASPQWRADVMPYGGLKDSGMGKEGPGYAIEEMTELKMVVFHMGG</sequence>
<dbReference type="EC" id="1.2.1.9" evidence="3"/>
<dbReference type="Proteomes" id="UP001174909">
    <property type="component" value="Unassembled WGS sequence"/>
</dbReference>
<evidence type="ECO:0000256" key="7">
    <source>
        <dbReference type="ARBA" id="ARBA00043052"/>
    </source>
</evidence>
<dbReference type="InterPro" id="IPR016163">
    <property type="entry name" value="Ald_DH_C"/>
</dbReference>